<dbReference type="EMBL" id="JXTB01000540">
    <property type="protein sequence ID" value="PON37145.1"/>
    <property type="molecule type" value="Genomic_DNA"/>
</dbReference>
<name>A0A2P5AKT3_PARAD</name>
<comment type="caution">
    <text evidence="1">The sequence shown here is derived from an EMBL/GenBank/DDBJ whole genome shotgun (WGS) entry which is preliminary data.</text>
</comment>
<proteinExistence type="predicted"/>
<keyword evidence="2" id="KW-1185">Reference proteome</keyword>
<reference evidence="2" key="1">
    <citation type="submission" date="2016-06" db="EMBL/GenBank/DDBJ databases">
        <title>Parallel loss of symbiosis genes in relatives of nitrogen-fixing non-legume Parasponia.</title>
        <authorList>
            <person name="Van Velzen R."/>
            <person name="Holmer R."/>
            <person name="Bu F."/>
            <person name="Rutten L."/>
            <person name="Van Zeijl A."/>
            <person name="Liu W."/>
            <person name="Santuari L."/>
            <person name="Cao Q."/>
            <person name="Sharma T."/>
            <person name="Shen D."/>
            <person name="Roswanjaya Y."/>
            <person name="Wardhani T."/>
            <person name="Kalhor M.S."/>
            <person name="Jansen J."/>
            <person name="Van den Hoogen J."/>
            <person name="Gungor B."/>
            <person name="Hartog M."/>
            <person name="Hontelez J."/>
            <person name="Verver J."/>
            <person name="Yang W.-C."/>
            <person name="Schijlen E."/>
            <person name="Repin R."/>
            <person name="Schilthuizen M."/>
            <person name="Schranz E."/>
            <person name="Heidstra R."/>
            <person name="Miyata K."/>
            <person name="Fedorova E."/>
            <person name="Kohlen W."/>
            <person name="Bisseling T."/>
            <person name="Smit S."/>
            <person name="Geurts R."/>
        </authorList>
    </citation>
    <scope>NUCLEOTIDE SEQUENCE [LARGE SCALE GENOMIC DNA]</scope>
    <source>
        <strain evidence="2">cv. WU1-14</strain>
    </source>
</reference>
<dbReference type="Proteomes" id="UP000237105">
    <property type="component" value="Unassembled WGS sequence"/>
</dbReference>
<sequence>MHIFLPLSLSLLSPPSPETSLSLSSLLPLGRSPAEPPPAAVRAAHRPASLRLAATKLRRPSSVLAARRRLVRRETPSKPSRALSEIRPPATIPATFRPQTGLVGFVSSQGSSRYIYLNSILPGLKVAIFGHFEFLGVVLDPTFGDRHKKRDRTVEILSRFACHRSGMDPDPNWTNYMSNLAILGARNSVKRSVCGIEAPVRKLIFRTRTIEGLELDPDPPGDRQRHLKDLIAWCRYSVEHRGFYSVALRAPPSVKVRKLAQGLVTSDYLPIWQVVSSAILVIKRSKRSS</sequence>
<evidence type="ECO:0000313" key="2">
    <source>
        <dbReference type="Proteomes" id="UP000237105"/>
    </source>
</evidence>
<evidence type="ECO:0000313" key="1">
    <source>
        <dbReference type="EMBL" id="PON37145.1"/>
    </source>
</evidence>
<gene>
    <name evidence="1" type="ORF">PanWU01x14_322660</name>
</gene>
<dbReference type="AlphaFoldDB" id="A0A2P5AKT3"/>
<protein>
    <submittedName>
        <fullName evidence="1">Uncharacterized protein</fullName>
    </submittedName>
</protein>
<organism evidence="1 2">
    <name type="scientific">Parasponia andersonii</name>
    <name type="common">Sponia andersonii</name>
    <dbReference type="NCBI Taxonomy" id="3476"/>
    <lineage>
        <taxon>Eukaryota</taxon>
        <taxon>Viridiplantae</taxon>
        <taxon>Streptophyta</taxon>
        <taxon>Embryophyta</taxon>
        <taxon>Tracheophyta</taxon>
        <taxon>Spermatophyta</taxon>
        <taxon>Magnoliopsida</taxon>
        <taxon>eudicotyledons</taxon>
        <taxon>Gunneridae</taxon>
        <taxon>Pentapetalae</taxon>
        <taxon>rosids</taxon>
        <taxon>fabids</taxon>
        <taxon>Rosales</taxon>
        <taxon>Cannabaceae</taxon>
        <taxon>Parasponia</taxon>
    </lineage>
</organism>
<accession>A0A2P5AKT3</accession>